<keyword evidence="4" id="KW-1185">Reference proteome</keyword>
<evidence type="ECO:0000256" key="1">
    <source>
        <dbReference type="SAM" id="MobiDB-lite"/>
    </source>
</evidence>
<dbReference type="SUPFAM" id="SSF46785">
    <property type="entry name" value="Winged helix' DNA-binding domain"/>
    <property type="match status" value="1"/>
</dbReference>
<dbReference type="RefSeq" id="WP_255864610.1">
    <property type="nucleotide sequence ID" value="NZ_CP104263.1"/>
</dbReference>
<gene>
    <name evidence="3" type="ORF">NNX28_01990</name>
</gene>
<dbReference type="Gene3D" id="1.10.10.10">
    <property type="entry name" value="Winged helix-like DNA-binding domain superfamily/Winged helix DNA-binding domain"/>
    <property type="match status" value="1"/>
</dbReference>
<feature type="compositionally biased region" description="Basic and acidic residues" evidence="1">
    <location>
        <begin position="54"/>
        <end position="71"/>
    </location>
</feature>
<dbReference type="PANTHER" id="PTHR33164">
    <property type="entry name" value="TRANSCRIPTIONAL REGULATOR, MARR FAMILY"/>
    <property type="match status" value="1"/>
</dbReference>
<feature type="domain" description="HTH marR-type" evidence="2">
    <location>
        <begin position="8"/>
        <end position="164"/>
    </location>
</feature>
<evidence type="ECO:0000313" key="3">
    <source>
        <dbReference type="EMBL" id="MCQ1948699.1"/>
    </source>
</evidence>
<dbReference type="Pfam" id="PF01047">
    <property type="entry name" value="MarR"/>
    <property type="match status" value="1"/>
</dbReference>
<dbReference type="PANTHER" id="PTHR33164:SF43">
    <property type="entry name" value="HTH-TYPE TRANSCRIPTIONAL REPRESSOR YETL"/>
    <property type="match status" value="1"/>
</dbReference>
<sequence>MTDASADPAALGELMHTAFRGLRKRWMQQLAPYDLTPHQFRALSAVARAAGHGPEAHGAAHDGAQDSADAGREPGLRLKELAERLRIAPRSATEVVDQLTAKGLVERRAHPSDRRATLLTLTEAGEGLRETVLADRKREADEFFSVLEPGDRAELARILGELGGSGDGYSRNANTMES</sequence>
<organism evidence="3 4">
    <name type="scientific">Arthrobacter jinronghuae</name>
    <dbReference type="NCBI Taxonomy" id="2964609"/>
    <lineage>
        <taxon>Bacteria</taxon>
        <taxon>Bacillati</taxon>
        <taxon>Actinomycetota</taxon>
        <taxon>Actinomycetes</taxon>
        <taxon>Micrococcales</taxon>
        <taxon>Micrococcaceae</taxon>
        <taxon>Arthrobacter</taxon>
    </lineage>
</organism>
<dbReference type="PROSITE" id="PS50995">
    <property type="entry name" value="HTH_MARR_2"/>
    <property type="match status" value="1"/>
</dbReference>
<dbReference type="InterPro" id="IPR039422">
    <property type="entry name" value="MarR/SlyA-like"/>
</dbReference>
<dbReference type="InterPro" id="IPR000835">
    <property type="entry name" value="HTH_MarR-typ"/>
</dbReference>
<protein>
    <submittedName>
        <fullName evidence="3">MarR family transcriptional regulator</fullName>
    </submittedName>
</protein>
<dbReference type="Proteomes" id="UP001206924">
    <property type="component" value="Unassembled WGS sequence"/>
</dbReference>
<reference evidence="3 4" key="1">
    <citation type="submission" date="2022-07" db="EMBL/GenBank/DDBJ databases">
        <title>Novel species in genus Arthrobacter.</title>
        <authorList>
            <person name="Liu Y."/>
        </authorList>
    </citation>
    <scope>NUCLEOTIDE SEQUENCE [LARGE SCALE GENOMIC DNA]</scope>
    <source>
        <strain evidence="4">zg-Y859</strain>
    </source>
</reference>
<proteinExistence type="predicted"/>
<evidence type="ECO:0000259" key="2">
    <source>
        <dbReference type="PROSITE" id="PS50995"/>
    </source>
</evidence>
<dbReference type="InterPro" id="IPR036390">
    <property type="entry name" value="WH_DNA-bd_sf"/>
</dbReference>
<dbReference type="InterPro" id="IPR036388">
    <property type="entry name" value="WH-like_DNA-bd_sf"/>
</dbReference>
<comment type="caution">
    <text evidence="3">The sequence shown here is derived from an EMBL/GenBank/DDBJ whole genome shotgun (WGS) entry which is preliminary data.</text>
</comment>
<dbReference type="EMBL" id="JANFLP010000001">
    <property type="protein sequence ID" value="MCQ1948699.1"/>
    <property type="molecule type" value="Genomic_DNA"/>
</dbReference>
<evidence type="ECO:0000313" key="4">
    <source>
        <dbReference type="Proteomes" id="UP001206924"/>
    </source>
</evidence>
<accession>A0ABT1NQI9</accession>
<dbReference type="SMART" id="SM00347">
    <property type="entry name" value="HTH_MARR"/>
    <property type="match status" value="1"/>
</dbReference>
<feature type="region of interest" description="Disordered" evidence="1">
    <location>
        <begin position="51"/>
        <end position="71"/>
    </location>
</feature>
<dbReference type="PRINTS" id="PR00598">
    <property type="entry name" value="HTHMARR"/>
</dbReference>
<name>A0ABT1NQI9_9MICC</name>